<dbReference type="Proteomes" id="UP000034883">
    <property type="component" value="Chromosome"/>
</dbReference>
<dbReference type="STRING" id="927083.DB32_008584"/>
<evidence type="ECO:0000313" key="1">
    <source>
        <dbReference type="EMBL" id="AKF11435.1"/>
    </source>
</evidence>
<keyword evidence="2" id="KW-1185">Reference proteome</keyword>
<reference evidence="1 2" key="1">
    <citation type="submission" date="2015-03" db="EMBL/GenBank/DDBJ databases">
        <title>Genome assembly of Sandaracinus amylolyticus DSM 53668.</title>
        <authorList>
            <person name="Sharma G."/>
            <person name="Subramanian S."/>
        </authorList>
    </citation>
    <scope>NUCLEOTIDE SEQUENCE [LARGE SCALE GENOMIC DNA]</scope>
    <source>
        <strain evidence="1 2">DSM 53668</strain>
    </source>
</reference>
<dbReference type="EMBL" id="CP011125">
    <property type="protein sequence ID" value="AKF11435.1"/>
    <property type="molecule type" value="Genomic_DNA"/>
</dbReference>
<dbReference type="OrthoDB" id="3078424at2"/>
<name>A0A0F6YN24_9BACT</name>
<proteinExistence type="predicted"/>
<sequence>MAEEAEGDPLLASLVASAEDGAIGLWLIVAVVKNVRAQIAEGAEDQAREAVLSLIREALRQRVLVVGSHDDGFDAWHVSPDDAVKRIDKEWSDLGRDPIPGEIATFVTPGRLGYA</sequence>
<dbReference type="KEGG" id="samy:DB32_008584"/>
<evidence type="ECO:0000313" key="2">
    <source>
        <dbReference type="Proteomes" id="UP000034883"/>
    </source>
</evidence>
<accession>A0A0F6YN24</accession>
<dbReference type="RefSeq" id="WP_053238300.1">
    <property type="nucleotide sequence ID" value="NZ_CP011125.1"/>
</dbReference>
<organism evidence="1 2">
    <name type="scientific">Sandaracinus amylolyticus</name>
    <dbReference type="NCBI Taxonomy" id="927083"/>
    <lineage>
        <taxon>Bacteria</taxon>
        <taxon>Pseudomonadati</taxon>
        <taxon>Myxococcota</taxon>
        <taxon>Polyangia</taxon>
        <taxon>Polyangiales</taxon>
        <taxon>Sandaracinaceae</taxon>
        <taxon>Sandaracinus</taxon>
    </lineage>
</organism>
<gene>
    <name evidence="1" type="ORF">DB32_008584</name>
</gene>
<dbReference type="AlphaFoldDB" id="A0A0F6YN24"/>
<protein>
    <submittedName>
        <fullName evidence="1">Uncharacterized protein</fullName>
    </submittedName>
</protein>